<feature type="chain" id="PRO_5040167539" evidence="1">
    <location>
        <begin position="22"/>
        <end position="181"/>
    </location>
</feature>
<dbReference type="Proteomes" id="UP000789706">
    <property type="component" value="Unassembled WGS sequence"/>
</dbReference>
<reference evidence="2" key="1">
    <citation type="submission" date="2021-06" db="EMBL/GenBank/DDBJ databases">
        <authorList>
            <person name="Kallberg Y."/>
            <person name="Tangrot J."/>
            <person name="Rosling A."/>
        </authorList>
    </citation>
    <scope>NUCLEOTIDE SEQUENCE</scope>
    <source>
        <strain evidence="2">AZ414A</strain>
    </source>
</reference>
<sequence length="181" mass="20585">MNFNIVLILIFSISILRECSSFPSFPHIQGGPSVPKLFTNTIENKYHWKCLDASSNPLYVLDCNKQPSQTSFSLEIPHQSYYNCERPIKIFGQGNTILGWNTKDNTLQMISQYYAEHNNTKWCLAESNYEGSFLIHPYGKPNKCLSAPLKEGDPIAVISCRVKNDEQILGIAWTFLITKTT</sequence>
<keyword evidence="3" id="KW-1185">Reference proteome</keyword>
<gene>
    <name evidence="2" type="ORF">DEBURN_LOCUS2493</name>
</gene>
<feature type="signal peptide" evidence="1">
    <location>
        <begin position="1"/>
        <end position="21"/>
    </location>
</feature>
<dbReference type="SUPFAM" id="SSF50370">
    <property type="entry name" value="Ricin B-like lectins"/>
    <property type="match status" value="1"/>
</dbReference>
<organism evidence="2 3">
    <name type="scientific">Diversispora eburnea</name>
    <dbReference type="NCBI Taxonomy" id="1213867"/>
    <lineage>
        <taxon>Eukaryota</taxon>
        <taxon>Fungi</taxon>
        <taxon>Fungi incertae sedis</taxon>
        <taxon>Mucoromycota</taxon>
        <taxon>Glomeromycotina</taxon>
        <taxon>Glomeromycetes</taxon>
        <taxon>Diversisporales</taxon>
        <taxon>Diversisporaceae</taxon>
        <taxon>Diversispora</taxon>
    </lineage>
</organism>
<dbReference type="AlphaFoldDB" id="A0A9N8YWQ7"/>
<dbReference type="InterPro" id="IPR035992">
    <property type="entry name" value="Ricin_B-like_lectins"/>
</dbReference>
<protein>
    <submittedName>
        <fullName evidence="2">10488_t:CDS:1</fullName>
    </submittedName>
</protein>
<comment type="caution">
    <text evidence="2">The sequence shown here is derived from an EMBL/GenBank/DDBJ whole genome shotgun (WGS) entry which is preliminary data.</text>
</comment>
<keyword evidence="1" id="KW-0732">Signal</keyword>
<proteinExistence type="predicted"/>
<dbReference type="EMBL" id="CAJVPK010000136">
    <property type="protein sequence ID" value="CAG8457464.1"/>
    <property type="molecule type" value="Genomic_DNA"/>
</dbReference>
<accession>A0A9N8YWQ7</accession>
<evidence type="ECO:0000313" key="2">
    <source>
        <dbReference type="EMBL" id="CAG8457464.1"/>
    </source>
</evidence>
<evidence type="ECO:0000256" key="1">
    <source>
        <dbReference type="SAM" id="SignalP"/>
    </source>
</evidence>
<evidence type="ECO:0000313" key="3">
    <source>
        <dbReference type="Proteomes" id="UP000789706"/>
    </source>
</evidence>
<name>A0A9N8YWQ7_9GLOM</name>
<dbReference type="OrthoDB" id="2391875at2759"/>